<dbReference type="AlphaFoldDB" id="A0AAP6JGR2"/>
<dbReference type="PROSITE" id="PS50035">
    <property type="entry name" value="PLD"/>
    <property type="match status" value="2"/>
</dbReference>
<evidence type="ECO:0000256" key="3">
    <source>
        <dbReference type="ARBA" id="ARBA00022692"/>
    </source>
</evidence>
<evidence type="ECO:0000256" key="1">
    <source>
        <dbReference type="ARBA" id="ARBA00004651"/>
    </source>
</evidence>
<dbReference type="CDD" id="cd09157">
    <property type="entry name" value="PLDc_CLS_unchar2_1"/>
    <property type="match status" value="1"/>
</dbReference>
<feature type="transmembrane region" description="Helical" evidence="6">
    <location>
        <begin position="39"/>
        <end position="60"/>
    </location>
</feature>
<dbReference type="InterPro" id="IPR027379">
    <property type="entry name" value="CLS_N"/>
</dbReference>
<keyword evidence="2" id="KW-1003">Cell membrane</keyword>
<dbReference type="PANTHER" id="PTHR21248">
    <property type="entry name" value="CARDIOLIPIN SYNTHASE"/>
    <property type="match status" value="1"/>
</dbReference>
<dbReference type="Gene3D" id="3.30.870.10">
    <property type="entry name" value="Endonuclease Chain A"/>
    <property type="match status" value="2"/>
</dbReference>
<keyword evidence="5 6" id="KW-0472">Membrane</keyword>
<feature type="domain" description="PLD phosphodiesterase" evidence="7">
    <location>
        <begin position="218"/>
        <end position="245"/>
    </location>
</feature>
<evidence type="ECO:0000256" key="6">
    <source>
        <dbReference type="SAM" id="Phobius"/>
    </source>
</evidence>
<dbReference type="Pfam" id="PF13091">
    <property type="entry name" value="PLDc_2"/>
    <property type="match status" value="2"/>
</dbReference>
<protein>
    <submittedName>
        <fullName evidence="8">Phospholipase D-like domain-containing protein</fullName>
    </submittedName>
</protein>
<dbReference type="GO" id="GO:0005886">
    <property type="term" value="C:plasma membrane"/>
    <property type="evidence" value="ECO:0007669"/>
    <property type="project" value="UniProtKB-SubCell"/>
</dbReference>
<dbReference type="PANTHER" id="PTHR21248:SF22">
    <property type="entry name" value="PHOSPHOLIPASE D"/>
    <property type="match status" value="1"/>
</dbReference>
<evidence type="ECO:0000259" key="7">
    <source>
        <dbReference type="PROSITE" id="PS50035"/>
    </source>
</evidence>
<dbReference type="RefSeq" id="WP_346052483.1">
    <property type="nucleotide sequence ID" value="NZ_JAYGII010000028.1"/>
</dbReference>
<sequence length="481" mass="53334">MSFQDLLPGWPVIAGLLSVALALVASGHAILNKSDHRATVGWVGVIWLAPVLGSLLYLLFGINRIRRRASSLREPLNRVQGESDLGAYSPEALESFVPEALQSLSRLSSQVALQPLLGGNAVSALVDGDKAYPAMLAAIEGAQHSIGLSTYIFNRDRVGRRFVDALARAVNRGVEVRVLVDAVGLRYSLPTIEGLLRRERIPFARFMPPRWPWTLPFVNLRNHRKLLVVDGTKGFVGGMNIAEGNCVAENPAHPVRDLHFRVEGPLVSELQAVFVEDWQFSSGESLSGPDWFPAPETPGAVLGRVIADGPDERYDTIRQVMLGAVSLARFHIRIKTPYFLPDKSLADSLITAALRGVIVDVIVPEQNNLPFVDWAMQAQIAPLLRRGVRISRAPGVFDHSKLMTVDGQWAFVGSANWDPRSLSLNFECNLECYDAWTTSELERFFDHRLWTARSIEAQALQTLPWLKRLRNGLARLLTPYM</sequence>
<keyword evidence="9" id="KW-1185">Reference proteome</keyword>
<keyword evidence="3 6" id="KW-0812">Transmembrane</keyword>
<dbReference type="Pfam" id="PF13396">
    <property type="entry name" value="PLDc_N"/>
    <property type="match status" value="1"/>
</dbReference>
<gene>
    <name evidence="8" type="ORF">VCB98_10900</name>
</gene>
<reference evidence="8 9" key="1">
    <citation type="submission" date="2023-12" db="EMBL/GenBank/DDBJ databases">
        <title>Whole-genome sequencing of halo(alkali)philic microorganisms from hypersaline lakes.</title>
        <authorList>
            <person name="Sorokin D.Y."/>
            <person name="Merkel A.Y."/>
            <person name="Messina E."/>
            <person name="Yakimov M."/>
        </authorList>
    </citation>
    <scope>NUCLEOTIDE SEQUENCE [LARGE SCALE GENOMIC DNA]</scope>
    <source>
        <strain evidence="8 9">AB-CW1</strain>
    </source>
</reference>
<comment type="subcellular location">
    <subcellularLocation>
        <location evidence="1">Cell membrane</location>
        <topology evidence="1">Multi-pass membrane protein</topology>
    </subcellularLocation>
</comment>
<dbReference type="EMBL" id="JAYGII010000028">
    <property type="protein sequence ID" value="MEA5446327.1"/>
    <property type="molecule type" value="Genomic_DNA"/>
</dbReference>
<dbReference type="GO" id="GO:0008808">
    <property type="term" value="F:cardiolipin synthase activity"/>
    <property type="evidence" value="ECO:0007669"/>
    <property type="project" value="TreeGrafter"/>
</dbReference>
<evidence type="ECO:0000256" key="4">
    <source>
        <dbReference type="ARBA" id="ARBA00022989"/>
    </source>
</evidence>
<feature type="domain" description="PLD phosphodiesterase" evidence="7">
    <location>
        <begin position="394"/>
        <end position="421"/>
    </location>
</feature>
<dbReference type="InterPro" id="IPR001736">
    <property type="entry name" value="PLipase_D/transphosphatidylase"/>
</dbReference>
<dbReference type="SMART" id="SM00155">
    <property type="entry name" value="PLDc"/>
    <property type="match status" value="2"/>
</dbReference>
<evidence type="ECO:0000313" key="9">
    <source>
        <dbReference type="Proteomes" id="UP001302316"/>
    </source>
</evidence>
<proteinExistence type="predicted"/>
<evidence type="ECO:0000256" key="2">
    <source>
        <dbReference type="ARBA" id="ARBA00022475"/>
    </source>
</evidence>
<keyword evidence="4 6" id="KW-1133">Transmembrane helix</keyword>
<organism evidence="8 9">
    <name type="scientific">Natronospira elongata</name>
    <dbReference type="NCBI Taxonomy" id="3110268"/>
    <lineage>
        <taxon>Bacteria</taxon>
        <taxon>Pseudomonadati</taxon>
        <taxon>Pseudomonadota</taxon>
        <taxon>Gammaproteobacteria</taxon>
        <taxon>Natronospirales</taxon>
        <taxon>Natronospiraceae</taxon>
        <taxon>Natronospira</taxon>
    </lineage>
</organism>
<evidence type="ECO:0000313" key="8">
    <source>
        <dbReference type="EMBL" id="MEA5446327.1"/>
    </source>
</evidence>
<dbReference type="InterPro" id="IPR025202">
    <property type="entry name" value="PLD-like_dom"/>
</dbReference>
<accession>A0AAP6JGR2</accession>
<dbReference type="SUPFAM" id="SSF56024">
    <property type="entry name" value="Phospholipase D/nuclease"/>
    <property type="match status" value="2"/>
</dbReference>
<name>A0AAP6JGR2_9GAMM</name>
<evidence type="ECO:0000256" key="5">
    <source>
        <dbReference type="ARBA" id="ARBA00023136"/>
    </source>
</evidence>
<dbReference type="GO" id="GO:0032049">
    <property type="term" value="P:cardiolipin biosynthetic process"/>
    <property type="evidence" value="ECO:0007669"/>
    <property type="project" value="UniProtKB-ARBA"/>
</dbReference>
<comment type="caution">
    <text evidence="8">The sequence shown here is derived from an EMBL/GenBank/DDBJ whole genome shotgun (WGS) entry which is preliminary data.</text>
</comment>
<dbReference type="Proteomes" id="UP001302316">
    <property type="component" value="Unassembled WGS sequence"/>
</dbReference>